<dbReference type="PANTHER" id="PTHR36842:SF1">
    <property type="entry name" value="PROTEIN TOLB"/>
    <property type="match status" value="1"/>
</dbReference>
<dbReference type="InterPro" id="IPR027268">
    <property type="entry name" value="Peptidase_M4/M1_CTD_sf"/>
</dbReference>
<dbReference type="PANTHER" id="PTHR36842">
    <property type="entry name" value="PROTEIN TOLB HOMOLOG"/>
    <property type="match status" value="1"/>
</dbReference>
<reference evidence="3 4" key="1">
    <citation type="journal article" date="2010" name="Stand. Genomic Sci.">
        <title>Complete genome sequence of Meiothermus silvanus type strain (VI-R2).</title>
        <authorList>
            <person name="Sikorski J."/>
            <person name="Tindall B.J."/>
            <person name="Lowry S."/>
            <person name="Lucas S."/>
            <person name="Nolan M."/>
            <person name="Copeland A."/>
            <person name="Glavina Del Rio T."/>
            <person name="Tice H."/>
            <person name="Cheng J.F."/>
            <person name="Han C."/>
            <person name="Pitluck S."/>
            <person name="Liolios K."/>
            <person name="Ivanova N."/>
            <person name="Mavromatis K."/>
            <person name="Mikhailova N."/>
            <person name="Pati A."/>
            <person name="Goodwin L."/>
            <person name="Chen A."/>
            <person name="Palaniappan K."/>
            <person name="Land M."/>
            <person name="Hauser L."/>
            <person name="Chang Y.J."/>
            <person name="Jeffries C.D."/>
            <person name="Rohde M."/>
            <person name="Goker M."/>
            <person name="Woyke T."/>
            <person name="Bristow J."/>
            <person name="Eisen J.A."/>
            <person name="Markowitz V."/>
            <person name="Hugenholtz P."/>
            <person name="Kyrpides N.C."/>
            <person name="Klenk H.P."/>
            <person name="Lapidus A."/>
        </authorList>
    </citation>
    <scope>NUCLEOTIDE SEQUENCE [LARGE SCALE GENOMIC DNA]</scope>
    <source>
        <strain evidence="4">ATCC 700542 / DSM 9946 / VI-R2</strain>
    </source>
</reference>
<dbReference type="EMBL" id="CP002042">
    <property type="protein sequence ID" value="ADH64278.1"/>
    <property type="molecule type" value="Genomic_DNA"/>
</dbReference>
<dbReference type="Proteomes" id="UP000001916">
    <property type="component" value="Chromosome"/>
</dbReference>
<sequence length="881" mass="96786">MRYKLGLLLGFFFLAWGVAQAEFPDPRQNWMTLETAHFRVHFSVGLEVLAGRAAAIAEEAYATLLEQFGEAPTKIDLVIEEGPDFSNGFADPVGNRVVIFTSRLRGADDFNMRLGWLRMVIVHELVHMVDLTQARGPFASLRRIFGRIVAPNAAKPQSFTEGLAVYEKFKTQGESRLNDAHTRMVLRQMVLDERFPPLDQTTQIYSRRAWPSAGLLVYNYTSWFLYYLEATYGPKTLRHLSDGLSAGGDLEAALYAVTGKGLDALYDDFTTWLPQQFAQEIAEIRQAGVSPAQPLTHRGYYAGFPAVGPGGIAYVHSSPERSGLRLFSAEGDRELVSGTLASPSWAPEGRALVYSKLLASGQRDLFRYELASGRATRLTRGERAYAASYAPDGRIFYATNTSDGSAQLKVLRPGAENGEEIIDFAHPTLPHLPQGASIHSLAVSPDGKRLALVLQTEDGFQNLYLLELENLRLTRLTQDRYQDSDPSWSPDGQYILFSSDPKRIYNLYAYRLVDGQFFQVSNVLSGAFFPVMQGASLVFVGYGSEGYNLYRMPFDLSAWRPMERPSQPLAAEPAAKPLPERPYNSFALLAPHFWLPYPIVGGAGVYFQGADPIGQHSYAVIAGWNAAQGWPVYGLSYTNRQFPPDISLQLEGDGPYNFQRLGLDYSGFGLSYTRDASSPTLPIKHGLEGTYTTNFSWREEDVRFAVRLDLQGGGYLREGLGSWAGGEAELSGSLCWGWPLPITQAPGAQRVNLRLAGGYSGAFLVVDQIALGGPSGRFAVRGLDPGELVGPLGLVGSVQWDFLLARVERRLPIVGFVDDTWMGLFTDAGWTRQGFRYGFGLELGVSASLVGFQAGLVGGIAYSPGGLGPKLYANLAVPLAY</sequence>
<keyword evidence="4" id="KW-1185">Reference proteome</keyword>
<organism evidence="3 4">
    <name type="scientific">Allomeiothermus silvanus (strain ATCC 700542 / DSM 9946 / NBRC 106475 / NCIMB 13440 / VI-R2)</name>
    <name type="common">Thermus silvanus</name>
    <dbReference type="NCBI Taxonomy" id="526227"/>
    <lineage>
        <taxon>Bacteria</taxon>
        <taxon>Thermotogati</taxon>
        <taxon>Deinococcota</taxon>
        <taxon>Deinococci</taxon>
        <taxon>Thermales</taxon>
        <taxon>Thermaceae</taxon>
        <taxon>Allomeiothermus</taxon>
    </lineage>
</organism>
<comment type="similarity">
    <text evidence="1">Belongs to the TolB family.</text>
</comment>
<evidence type="ECO:0000313" key="4">
    <source>
        <dbReference type="Proteomes" id="UP000001916"/>
    </source>
</evidence>
<feature type="signal peptide" evidence="2">
    <location>
        <begin position="1"/>
        <end position="21"/>
    </location>
</feature>
<dbReference type="eggNOG" id="COG0308">
    <property type="taxonomic scope" value="Bacteria"/>
</dbReference>
<dbReference type="HOGENOM" id="CLU_012701_0_0_0"/>
<accession>D7BAE3</accession>
<dbReference type="InterPro" id="IPR011659">
    <property type="entry name" value="WD40"/>
</dbReference>
<dbReference type="OrthoDB" id="9799878at2"/>
<gene>
    <name evidence="3" type="ordered locus">Mesil_2423</name>
</gene>
<dbReference type="eggNOG" id="COG2831">
    <property type="taxonomic scope" value="Bacteria"/>
</dbReference>
<dbReference type="KEGG" id="msv:Mesil_2423"/>
<protein>
    <submittedName>
        <fullName evidence="3">WD40 domain protein beta Propeller</fullName>
    </submittedName>
</protein>
<dbReference type="STRING" id="526227.Mesil_2423"/>
<dbReference type="eggNOG" id="COG0823">
    <property type="taxonomic scope" value="Bacteria"/>
</dbReference>
<evidence type="ECO:0000256" key="1">
    <source>
        <dbReference type="ARBA" id="ARBA00009820"/>
    </source>
</evidence>
<dbReference type="RefSeq" id="WP_013158820.1">
    <property type="nucleotide sequence ID" value="NC_014212.1"/>
</dbReference>
<evidence type="ECO:0000313" key="3">
    <source>
        <dbReference type="EMBL" id="ADH64278.1"/>
    </source>
</evidence>
<keyword evidence="2" id="KW-0732">Signal</keyword>
<dbReference type="AlphaFoldDB" id="D7BAE3"/>
<dbReference type="SUPFAM" id="SSF82171">
    <property type="entry name" value="DPP6 N-terminal domain-like"/>
    <property type="match status" value="1"/>
</dbReference>
<dbReference type="Gene3D" id="2.120.10.30">
    <property type="entry name" value="TolB, C-terminal domain"/>
    <property type="match status" value="2"/>
</dbReference>
<evidence type="ECO:0000256" key="2">
    <source>
        <dbReference type="SAM" id="SignalP"/>
    </source>
</evidence>
<feature type="chain" id="PRO_5003092870" evidence="2">
    <location>
        <begin position="22"/>
        <end position="881"/>
    </location>
</feature>
<name>D7BAE3_ALLS1</name>
<dbReference type="Gene3D" id="1.10.390.10">
    <property type="entry name" value="Neutral Protease Domain 2"/>
    <property type="match status" value="1"/>
</dbReference>
<dbReference type="Pfam" id="PF07676">
    <property type="entry name" value="PD40"/>
    <property type="match status" value="1"/>
</dbReference>
<proteinExistence type="inferred from homology"/>
<dbReference type="InterPro" id="IPR011042">
    <property type="entry name" value="6-blade_b-propeller_TolB-like"/>
</dbReference>